<accession>A0A6A3M604</accession>
<reference evidence="3 6" key="1">
    <citation type="submission" date="2018-09" db="EMBL/GenBank/DDBJ databases">
        <title>Genomic investigation of the strawberry pathogen Phytophthora fragariae indicates pathogenicity is determined by transcriptional variation in three key races.</title>
        <authorList>
            <person name="Adams T.M."/>
            <person name="Armitage A.D."/>
            <person name="Sobczyk M.K."/>
            <person name="Bates H.J."/>
            <person name="Dunwell J.M."/>
            <person name="Nellist C.F."/>
            <person name="Harrison R.J."/>
        </authorList>
    </citation>
    <scope>NUCLEOTIDE SEQUENCE [LARGE SCALE GENOMIC DNA]</scope>
    <source>
        <strain evidence="3 6">SCRP324</strain>
        <strain evidence="4 5">SCRP333</strain>
    </source>
</reference>
<comment type="caution">
    <text evidence="3">The sequence shown here is derived from an EMBL/GenBank/DDBJ whole genome shotgun (WGS) entry which is preliminary data.</text>
</comment>
<dbReference type="Proteomes" id="UP000435112">
    <property type="component" value="Unassembled WGS sequence"/>
</dbReference>
<feature type="compositionally biased region" description="Low complexity" evidence="1">
    <location>
        <begin position="290"/>
        <end position="313"/>
    </location>
</feature>
<dbReference type="OrthoDB" id="415023at2759"/>
<dbReference type="Proteomes" id="UP000434957">
    <property type="component" value="Unassembled WGS sequence"/>
</dbReference>
<dbReference type="EMBL" id="QXFU01000651">
    <property type="protein sequence ID" value="KAE9025828.1"/>
    <property type="molecule type" value="Genomic_DNA"/>
</dbReference>
<dbReference type="InterPro" id="IPR038765">
    <property type="entry name" value="Papain-like_cys_pep_sf"/>
</dbReference>
<dbReference type="InterPro" id="IPR050704">
    <property type="entry name" value="Peptidase_C85-like"/>
</dbReference>
<dbReference type="GO" id="GO:0004843">
    <property type="term" value="F:cysteine-type deubiquitinase activity"/>
    <property type="evidence" value="ECO:0007669"/>
    <property type="project" value="TreeGrafter"/>
</dbReference>
<feature type="compositionally biased region" description="Basic and acidic residues" evidence="1">
    <location>
        <begin position="36"/>
        <end position="45"/>
    </location>
</feature>
<dbReference type="EMBL" id="QXFT01003159">
    <property type="protein sequence ID" value="KAE9288682.1"/>
    <property type="molecule type" value="Genomic_DNA"/>
</dbReference>
<keyword evidence="5" id="KW-1185">Reference proteome</keyword>
<evidence type="ECO:0000256" key="1">
    <source>
        <dbReference type="SAM" id="MobiDB-lite"/>
    </source>
</evidence>
<name>A0A6A3M604_9STRA</name>
<proteinExistence type="predicted"/>
<evidence type="ECO:0000259" key="2">
    <source>
        <dbReference type="PROSITE" id="PS50802"/>
    </source>
</evidence>
<organism evidence="3 6">
    <name type="scientific">Phytophthora rubi</name>
    <dbReference type="NCBI Taxonomy" id="129364"/>
    <lineage>
        <taxon>Eukaryota</taxon>
        <taxon>Sar</taxon>
        <taxon>Stramenopiles</taxon>
        <taxon>Oomycota</taxon>
        <taxon>Peronosporomycetes</taxon>
        <taxon>Peronosporales</taxon>
        <taxon>Peronosporaceae</taxon>
        <taxon>Phytophthora</taxon>
    </lineage>
</organism>
<evidence type="ECO:0000313" key="5">
    <source>
        <dbReference type="Proteomes" id="UP000434957"/>
    </source>
</evidence>
<protein>
    <recommendedName>
        <fullName evidence="2">OTU domain-containing protein</fullName>
    </recommendedName>
</protein>
<dbReference type="InterPro" id="IPR003323">
    <property type="entry name" value="OTU_dom"/>
</dbReference>
<evidence type="ECO:0000313" key="4">
    <source>
        <dbReference type="EMBL" id="KAE9288682.1"/>
    </source>
</evidence>
<dbReference type="Pfam" id="PF02338">
    <property type="entry name" value="OTU"/>
    <property type="match status" value="1"/>
</dbReference>
<sequence length="360" mass="40107">MHSWKSLPSARLALDPFANSPRGNDSATCNGSSSRARRDQTESRVEYGPPRCDVQERDASWTSNEQVEAHYAALGWAVVPICKDGNCLFRAVSDQLYTNELFHQDIRRRLVDFIESDEKLFKPFIEDEDVADYCARLRENGQLRVTNEDDGDAEKQQPPYRTLHLLFKDDHYSSLHSNEEVTTVTPEEDAVVSSDKRPRSPTKVYDSPDKKSGKYQVALTKAVKFQEVVEAKSPQREGHTCIYAEENVPECGVFLPKQVLFRRGKRRVSGATLFSLVHVPSTSNLLPVMESPSTSESSSSSTASTTSETSSSSEEQEERSDTKPPVPPRPKATASTLRAVPVEYPSKAVFRKGRATAAAC</sequence>
<dbReference type="AlphaFoldDB" id="A0A6A3M604"/>
<evidence type="ECO:0000313" key="3">
    <source>
        <dbReference type="EMBL" id="KAE9025828.1"/>
    </source>
</evidence>
<feature type="compositionally biased region" description="Polar residues" evidence="1">
    <location>
        <begin position="21"/>
        <end position="34"/>
    </location>
</feature>
<feature type="domain" description="OTU" evidence="2">
    <location>
        <begin position="76"/>
        <end position="178"/>
    </location>
</feature>
<dbReference type="PANTHER" id="PTHR12419">
    <property type="entry name" value="OTU DOMAIN CONTAINING PROTEIN"/>
    <property type="match status" value="1"/>
</dbReference>
<dbReference type="Gene3D" id="3.90.70.80">
    <property type="match status" value="1"/>
</dbReference>
<dbReference type="SUPFAM" id="SSF54001">
    <property type="entry name" value="Cysteine proteinases"/>
    <property type="match status" value="1"/>
</dbReference>
<dbReference type="GO" id="GO:0016579">
    <property type="term" value="P:protein deubiquitination"/>
    <property type="evidence" value="ECO:0007669"/>
    <property type="project" value="TreeGrafter"/>
</dbReference>
<feature type="region of interest" description="Disordered" evidence="1">
    <location>
        <begin position="177"/>
        <end position="211"/>
    </location>
</feature>
<dbReference type="PANTHER" id="PTHR12419:SF7">
    <property type="entry name" value="OTU DOMAIN-CONTAINING PROTEIN 3"/>
    <property type="match status" value="1"/>
</dbReference>
<gene>
    <name evidence="3" type="ORF">PR002_g11068</name>
    <name evidence="4" type="ORF">PR003_g25745</name>
</gene>
<feature type="region of interest" description="Disordered" evidence="1">
    <location>
        <begin position="285"/>
        <end position="345"/>
    </location>
</feature>
<dbReference type="PROSITE" id="PS50802">
    <property type="entry name" value="OTU"/>
    <property type="match status" value="1"/>
</dbReference>
<feature type="region of interest" description="Disordered" evidence="1">
    <location>
        <begin position="15"/>
        <end position="51"/>
    </location>
</feature>
<evidence type="ECO:0000313" key="6">
    <source>
        <dbReference type="Proteomes" id="UP000435112"/>
    </source>
</evidence>